<reference evidence="4" key="1">
    <citation type="submission" date="2023-07" db="EMBL/GenBank/DDBJ databases">
        <title>30 novel species of actinomycetes from the DSMZ collection.</title>
        <authorList>
            <person name="Nouioui I."/>
        </authorList>
    </citation>
    <scope>NUCLEOTIDE SEQUENCE [LARGE SCALE GENOMIC DNA]</scope>
    <source>
        <strain evidence="4">DSM 44918</strain>
    </source>
</reference>
<organism evidence="3 4">
    <name type="scientific">Streptomyces millisiae</name>
    <dbReference type="NCBI Taxonomy" id="3075542"/>
    <lineage>
        <taxon>Bacteria</taxon>
        <taxon>Bacillati</taxon>
        <taxon>Actinomycetota</taxon>
        <taxon>Actinomycetes</taxon>
        <taxon>Kitasatosporales</taxon>
        <taxon>Streptomycetaceae</taxon>
        <taxon>Streptomyces</taxon>
    </lineage>
</organism>
<dbReference type="InterPro" id="IPR006311">
    <property type="entry name" value="TAT_signal"/>
</dbReference>
<protein>
    <submittedName>
        <fullName evidence="3">SGNH/GDSL hydrolase family protein</fullName>
        <ecNumber evidence="3">3.1.-.-</ecNumber>
    </submittedName>
</protein>
<dbReference type="InterPro" id="IPR037461">
    <property type="entry name" value="CtCE2-like_dom"/>
</dbReference>
<dbReference type="Pfam" id="PF17996">
    <property type="entry name" value="CE2_N"/>
    <property type="match status" value="1"/>
</dbReference>
<dbReference type="PANTHER" id="PTHR37834:SF2">
    <property type="entry name" value="ESTERASE, SGNH HYDROLASE-TYPE"/>
    <property type="match status" value="1"/>
</dbReference>
<dbReference type="GO" id="GO:0016787">
    <property type="term" value="F:hydrolase activity"/>
    <property type="evidence" value="ECO:0007669"/>
    <property type="project" value="UniProtKB-KW"/>
</dbReference>
<evidence type="ECO:0000256" key="1">
    <source>
        <dbReference type="SAM" id="SignalP"/>
    </source>
</evidence>
<feature type="signal peptide" evidence="1">
    <location>
        <begin position="1"/>
        <end position="22"/>
    </location>
</feature>
<gene>
    <name evidence="3" type="ORF">RNC47_08865</name>
</gene>
<name>A0ABU2LLI3_9ACTN</name>
<feature type="domain" description="Carbohydrate esterase 2 N-terminal" evidence="2">
    <location>
        <begin position="40"/>
        <end position="142"/>
    </location>
</feature>
<dbReference type="PANTHER" id="PTHR37834">
    <property type="entry name" value="GDSL-LIKE LIPASE/ACYLHYDROLASE DOMAIN PROTEIN (AFU_ORTHOLOGUE AFUA_2G00620)"/>
    <property type="match status" value="1"/>
</dbReference>
<dbReference type="Gene3D" id="3.40.50.1110">
    <property type="entry name" value="SGNH hydrolase"/>
    <property type="match status" value="1"/>
</dbReference>
<comment type="caution">
    <text evidence="3">The sequence shown here is derived from an EMBL/GenBank/DDBJ whole genome shotgun (WGS) entry which is preliminary data.</text>
</comment>
<dbReference type="InterPro" id="IPR052762">
    <property type="entry name" value="PCW_deacetylase/CE"/>
</dbReference>
<evidence type="ECO:0000259" key="2">
    <source>
        <dbReference type="Pfam" id="PF17996"/>
    </source>
</evidence>
<dbReference type="SUPFAM" id="SSF52266">
    <property type="entry name" value="SGNH hydrolase"/>
    <property type="match status" value="1"/>
</dbReference>
<keyword evidence="4" id="KW-1185">Reference proteome</keyword>
<dbReference type="InterPro" id="IPR036514">
    <property type="entry name" value="SGNH_hydro_sf"/>
</dbReference>
<proteinExistence type="predicted"/>
<keyword evidence="3" id="KW-0378">Hydrolase</keyword>
<dbReference type="CDD" id="cd01831">
    <property type="entry name" value="Endoglucanase_E_like"/>
    <property type="match status" value="1"/>
</dbReference>
<dbReference type="EMBL" id="JAVREM010000006">
    <property type="protein sequence ID" value="MDT0318443.1"/>
    <property type="molecule type" value="Genomic_DNA"/>
</dbReference>
<evidence type="ECO:0000313" key="4">
    <source>
        <dbReference type="Proteomes" id="UP001183420"/>
    </source>
</evidence>
<keyword evidence="1" id="KW-0732">Signal</keyword>
<evidence type="ECO:0000313" key="3">
    <source>
        <dbReference type="EMBL" id="MDT0318443.1"/>
    </source>
</evidence>
<sequence>MGTQRPLARRTLIAATAAGLVAATPATSLGSEARARYHTVGRIRRTAGGFAEYSWPGVSFEGRFRGTGVGLVLDDADNDYDVQIDGVTATTLVTPGRTTAWIHDLPDAEHTVRLVKRTESPWSLGRFGGFVAARGGAILAPPRARSRQIEFIGDSNTAGYGNVSDTRDCSANGGVNRNTNTDLAFGALTARSLGADVQINAYSGLGMVRNYDGHSPDVDYRTYYDRALLNVAGDVWRRPRTWRPRLVVIGLGLNDFSTPLRPGERWATEDDLVADYERAYQRFLDGLRARYGRETFIVVSAAALHNTTAFARAAQHVVEVRQRRGDRRVGYWHYDDPALDHLGCDWHPSAHDHRIIAGLLGAHLATLPLRW</sequence>
<dbReference type="InterPro" id="IPR001087">
    <property type="entry name" value="GDSL"/>
</dbReference>
<dbReference type="Pfam" id="PF00657">
    <property type="entry name" value="Lipase_GDSL"/>
    <property type="match status" value="1"/>
</dbReference>
<dbReference type="EC" id="3.1.-.-" evidence="3"/>
<accession>A0ABU2LLI3</accession>
<dbReference type="Proteomes" id="UP001183420">
    <property type="component" value="Unassembled WGS sequence"/>
</dbReference>
<feature type="chain" id="PRO_5046432462" evidence="1">
    <location>
        <begin position="23"/>
        <end position="371"/>
    </location>
</feature>
<dbReference type="InterPro" id="IPR040794">
    <property type="entry name" value="CE2_N"/>
</dbReference>
<dbReference type="PROSITE" id="PS51318">
    <property type="entry name" value="TAT"/>
    <property type="match status" value="1"/>
</dbReference>
<dbReference type="Gene3D" id="2.60.120.260">
    <property type="entry name" value="Galactose-binding domain-like"/>
    <property type="match status" value="1"/>
</dbReference>
<dbReference type="RefSeq" id="WP_311597123.1">
    <property type="nucleotide sequence ID" value="NZ_JAVREM010000006.1"/>
</dbReference>